<dbReference type="EMBL" id="JAUZQC010000010">
    <property type="protein sequence ID" value="KAK5864353.1"/>
    <property type="molecule type" value="Genomic_DNA"/>
</dbReference>
<feature type="compositionally biased region" description="Polar residues" evidence="1">
    <location>
        <begin position="44"/>
        <end position="60"/>
    </location>
</feature>
<accession>A0AAN8ARF4</accession>
<evidence type="ECO:0000313" key="3">
    <source>
        <dbReference type="Proteomes" id="UP001346869"/>
    </source>
</evidence>
<dbReference type="Proteomes" id="UP001346869">
    <property type="component" value="Unassembled WGS sequence"/>
</dbReference>
<gene>
    <name evidence="2" type="ORF">PBY51_015602</name>
</gene>
<name>A0AAN8ARF4_ELEMC</name>
<evidence type="ECO:0000313" key="2">
    <source>
        <dbReference type="EMBL" id="KAK5864353.1"/>
    </source>
</evidence>
<reference evidence="2 3" key="2">
    <citation type="journal article" date="2023" name="Mol. Biol. Evol.">
        <title>Genomics of Secondarily Temperate Adaptation in the Only Non-Antarctic Icefish.</title>
        <authorList>
            <person name="Rivera-Colon A.G."/>
            <person name="Rayamajhi N."/>
            <person name="Minhas B.F."/>
            <person name="Madrigal G."/>
            <person name="Bilyk K.T."/>
            <person name="Yoon V."/>
            <person name="Hune M."/>
            <person name="Gregory S."/>
            <person name="Cheng C.H.C."/>
            <person name="Catchen J.M."/>
        </authorList>
    </citation>
    <scope>NUCLEOTIDE SEQUENCE [LARGE SCALE GENOMIC DNA]</scope>
    <source>
        <strain evidence="2">JMC-PN-2008</strain>
    </source>
</reference>
<feature type="region of interest" description="Disordered" evidence="1">
    <location>
        <begin position="44"/>
        <end position="77"/>
    </location>
</feature>
<organism evidence="2 3">
    <name type="scientific">Eleginops maclovinus</name>
    <name type="common">Patagonian blennie</name>
    <name type="synonym">Eleginus maclovinus</name>
    <dbReference type="NCBI Taxonomy" id="56733"/>
    <lineage>
        <taxon>Eukaryota</taxon>
        <taxon>Metazoa</taxon>
        <taxon>Chordata</taxon>
        <taxon>Craniata</taxon>
        <taxon>Vertebrata</taxon>
        <taxon>Euteleostomi</taxon>
        <taxon>Actinopterygii</taxon>
        <taxon>Neopterygii</taxon>
        <taxon>Teleostei</taxon>
        <taxon>Neoteleostei</taxon>
        <taxon>Acanthomorphata</taxon>
        <taxon>Eupercaria</taxon>
        <taxon>Perciformes</taxon>
        <taxon>Notothenioidei</taxon>
        <taxon>Eleginopidae</taxon>
        <taxon>Eleginops</taxon>
    </lineage>
</organism>
<sequence>MWTNRRKGRFCSAQLPADLQNLDQRSGRFITTRRQVITGGIQVMTTNKHQQQRSTASQPGTEVRGHQGGEYGHVFNG</sequence>
<reference evidence="2 3" key="1">
    <citation type="journal article" date="2023" name="Genes (Basel)">
        <title>Chromosome-Level Genome Assembly and Circadian Gene Repertoire of the Patagonia Blennie Eleginops maclovinus-The Closest Ancestral Proxy of Antarctic Cryonotothenioids.</title>
        <authorList>
            <person name="Cheng C.C."/>
            <person name="Rivera-Colon A.G."/>
            <person name="Minhas B.F."/>
            <person name="Wilson L."/>
            <person name="Rayamajhi N."/>
            <person name="Vargas-Chacoff L."/>
            <person name="Catchen J.M."/>
        </authorList>
    </citation>
    <scope>NUCLEOTIDE SEQUENCE [LARGE SCALE GENOMIC DNA]</scope>
    <source>
        <strain evidence="2">JMC-PN-2008</strain>
    </source>
</reference>
<comment type="caution">
    <text evidence="2">The sequence shown here is derived from an EMBL/GenBank/DDBJ whole genome shotgun (WGS) entry which is preliminary data.</text>
</comment>
<dbReference type="AlphaFoldDB" id="A0AAN8ARF4"/>
<keyword evidence="3" id="KW-1185">Reference proteome</keyword>
<evidence type="ECO:0000256" key="1">
    <source>
        <dbReference type="SAM" id="MobiDB-lite"/>
    </source>
</evidence>
<protein>
    <submittedName>
        <fullName evidence="2">Uncharacterized protein</fullName>
    </submittedName>
</protein>
<proteinExistence type="predicted"/>